<proteinExistence type="inferred from homology"/>
<dbReference type="Gene3D" id="3.30.2310.20">
    <property type="entry name" value="RelE-like"/>
    <property type="match status" value="1"/>
</dbReference>
<reference evidence="3" key="1">
    <citation type="submission" date="2019-07" db="EMBL/GenBank/DDBJ databases">
        <title>Genome assemblies of Wolbachia strains wAlbA and wAlbB in wild caught Aedes albopictus specimens.</title>
        <authorList>
            <person name="Kulkarni A."/>
            <person name="Yu W."/>
            <person name="Xue R.-D."/>
            <person name="Ma Y."/>
            <person name="Xu J."/>
        </authorList>
    </citation>
    <scope>NUCLEOTIDE SEQUENCE</scope>
    <source>
        <strain evidence="3">FL2016</strain>
    </source>
</reference>
<sequence length="99" mass="11517">MEYTIVFLRNVLKKNLPDLPKTIRSRVVDAIHDRLTVDPLNLGKPLHHSFKGHRRLRVSDYRIIYSVNTVKHAVTIVAVGHRDTIYEEALKIIDTYTLQ</sequence>
<organism evidence="3">
    <name type="scientific">Wolbachia pipientis</name>
    <dbReference type="NCBI Taxonomy" id="955"/>
    <lineage>
        <taxon>Bacteria</taxon>
        <taxon>Pseudomonadati</taxon>
        <taxon>Pseudomonadota</taxon>
        <taxon>Alphaproteobacteria</taxon>
        <taxon>Rickettsiales</taxon>
        <taxon>Anaplasmataceae</taxon>
        <taxon>Wolbachieae</taxon>
        <taxon>Wolbachia</taxon>
    </lineage>
</organism>
<evidence type="ECO:0000313" key="3">
    <source>
        <dbReference type="EMBL" id="TVS88433.1"/>
    </source>
</evidence>
<dbReference type="InterPro" id="IPR007712">
    <property type="entry name" value="RelE/ParE_toxin"/>
</dbReference>
<dbReference type="EMBL" id="NWVK02000153">
    <property type="protein sequence ID" value="TVS88433.1"/>
    <property type="molecule type" value="Genomic_DNA"/>
</dbReference>
<dbReference type="InterPro" id="IPR035093">
    <property type="entry name" value="RelE/ParE_toxin_dom_sf"/>
</dbReference>
<dbReference type="Proteomes" id="UP000217566">
    <property type="component" value="Unassembled WGS sequence"/>
</dbReference>
<keyword evidence="2" id="KW-1277">Toxin-antitoxin system</keyword>
<comment type="caution">
    <text evidence="3">The sequence shown here is derived from an EMBL/GenBank/DDBJ whole genome shotgun (WGS) entry which is preliminary data.</text>
</comment>
<comment type="similarity">
    <text evidence="1">Belongs to the RelE toxin family.</text>
</comment>
<dbReference type="PANTHER" id="PTHR35601:SF1">
    <property type="entry name" value="TOXIN RELE"/>
    <property type="match status" value="1"/>
</dbReference>
<accession>A0A6H2NTN4</accession>
<evidence type="ECO:0000256" key="2">
    <source>
        <dbReference type="ARBA" id="ARBA00022649"/>
    </source>
</evidence>
<dbReference type="NCBIfam" id="TIGR02385">
    <property type="entry name" value="RelE_StbE"/>
    <property type="match status" value="1"/>
</dbReference>
<dbReference type="PANTHER" id="PTHR35601">
    <property type="entry name" value="TOXIN RELE"/>
    <property type="match status" value="1"/>
</dbReference>
<gene>
    <name evidence="3" type="ORF">COM43_003090</name>
</gene>
<dbReference type="SUPFAM" id="SSF143011">
    <property type="entry name" value="RelE-like"/>
    <property type="match status" value="1"/>
</dbReference>
<name>A0A6H2NTN4_WOLPI</name>
<evidence type="ECO:0000256" key="1">
    <source>
        <dbReference type="ARBA" id="ARBA00006226"/>
    </source>
</evidence>
<dbReference type="Pfam" id="PF05016">
    <property type="entry name" value="ParE_toxin"/>
    <property type="match status" value="1"/>
</dbReference>
<dbReference type="AlphaFoldDB" id="A0A6H2NTN4"/>
<protein>
    <submittedName>
        <fullName evidence="3">Type II toxin-antitoxin system RelE/ParE family toxin</fullName>
    </submittedName>
</protein>